<dbReference type="GO" id="GO:0016740">
    <property type="term" value="F:transferase activity"/>
    <property type="evidence" value="ECO:0007669"/>
    <property type="project" value="UniProtKB-KW"/>
</dbReference>
<evidence type="ECO:0000259" key="1">
    <source>
        <dbReference type="Pfam" id="PF00483"/>
    </source>
</evidence>
<gene>
    <name evidence="2" type="ORF">F5984_11220</name>
</gene>
<dbReference type="SUPFAM" id="SSF53448">
    <property type="entry name" value="Nucleotide-diphospho-sugar transferases"/>
    <property type="match status" value="1"/>
</dbReference>
<protein>
    <submittedName>
        <fullName evidence="2">NTP transferase domain-containing protein</fullName>
    </submittedName>
</protein>
<reference evidence="2 3" key="1">
    <citation type="submission" date="2019-10" db="EMBL/GenBank/DDBJ databases">
        <title>Rudanella paleaurantiibacter sp. nov., isolated from sludge.</title>
        <authorList>
            <person name="Xu S.Q."/>
        </authorList>
    </citation>
    <scope>NUCLEOTIDE SEQUENCE [LARGE SCALE GENOMIC DNA]</scope>
    <source>
        <strain evidence="2 3">HX-22-17</strain>
    </source>
</reference>
<dbReference type="EMBL" id="WELI01000003">
    <property type="protein sequence ID" value="KAB7731357.1"/>
    <property type="molecule type" value="Genomic_DNA"/>
</dbReference>
<organism evidence="2 3">
    <name type="scientific">Rudanella paleaurantiibacter</name>
    <dbReference type="NCBI Taxonomy" id="2614655"/>
    <lineage>
        <taxon>Bacteria</taxon>
        <taxon>Pseudomonadati</taxon>
        <taxon>Bacteroidota</taxon>
        <taxon>Cytophagia</taxon>
        <taxon>Cytophagales</taxon>
        <taxon>Cytophagaceae</taxon>
        <taxon>Rudanella</taxon>
    </lineage>
</organism>
<feature type="domain" description="Nucleotidyl transferase" evidence="1">
    <location>
        <begin position="6"/>
        <end position="228"/>
    </location>
</feature>
<evidence type="ECO:0000313" key="2">
    <source>
        <dbReference type="EMBL" id="KAB7731357.1"/>
    </source>
</evidence>
<dbReference type="InterPro" id="IPR029044">
    <property type="entry name" value="Nucleotide-diphossugar_trans"/>
</dbReference>
<dbReference type="InterPro" id="IPR005835">
    <property type="entry name" value="NTP_transferase_dom"/>
</dbReference>
<name>A0A7J5U150_9BACT</name>
<keyword evidence="3" id="KW-1185">Reference proteome</keyword>
<comment type="caution">
    <text evidence="2">The sequence shown here is derived from an EMBL/GenBank/DDBJ whole genome shotgun (WGS) entry which is preliminary data.</text>
</comment>
<dbReference type="RefSeq" id="WP_152124330.1">
    <property type="nucleotide sequence ID" value="NZ_WELI01000003.1"/>
</dbReference>
<dbReference type="Proteomes" id="UP000488299">
    <property type="component" value="Unassembled WGS sequence"/>
</dbReference>
<proteinExistence type="predicted"/>
<sequence>MQPTLLILAAGMGSRYGGVKQLDQFGPHGETIIDYSLFDAIRAGFGKVVFIIREELRADFEEIFLPKLQGKIQVDFAIQALGSYVPVELGAVERTKPWGTGHAVLCAKDHTETPFAVINADDFYGYQAFELISQFLQTDTDDQLHAMVAYEVKNTLSENGSVSRGVCEVNESGNLTSVIERTKIYEQEGDPAGSRIVFEEADGLTPLSPNTPVSMNFWGFKPSVFPLIQKQFESYAVANIDSPKAEFYIPTVMTNLIQTNTGHCKVFRSQSAWFGVTYPEDKPTVQAALNALHAEGAYPDRLWDNA</sequence>
<keyword evidence="2" id="KW-0808">Transferase</keyword>
<accession>A0A7J5U150</accession>
<dbReference type="Pfam" id="PF00483">
    <property type="entry name" value="NTP_transferase"/>
    <property type="match status" value="1"/>
</dbReference>
<dbReference type="AlphaFoldDB" id="A0A7J5U150"/>
<evidence type="ECO:0000313" key="3">
    <source>
        <dbReference type="Proteomes" id="UP000488299"/>
    </source>
</evidence>
<dbReference type="Gene3D" id="3.90.550.10">
    <property type="entry name" value="Spore Coat Polysaccharide Biosynthesis Protein SpsA, Chain A"/>
    <property type="match status" value="1"/>
</dbReference>